<dbReference type="InterPro" id="IPR052518">
    <property type="entry name" value="CHR_Transporter"/>
</dbReference>
<dbReference type="GO" id="GO:0015109">
    <property type="term" value="F:chromate transmembrane transporter activity"/>
    <property type="evidence" value="ECO:0007669"/>
    <property type="project" value="InterPro"/>
</dbReference>
<feature type="transmembrane region" description="Helical" evidence="7">
    <location>
        <begin position="106"/>
        <end position="125"/>
    </location>
</feature>
<keyword evidence="6 7" id="KW-0472">Membrane</keyword>
<dbReference type="Proteomes" id="UP000192468">
    <property type="component" value="Unassembled WGS sequence"/>
</dbReference>
<evidence type="ECO:0000256" key="2">
    <source>
        <dbReference type="ARBA" id="ARBA00005262"/>
    </source>
</evidence>
<feature type="transmembrane region" description="Helical" evidence="7">
    <location>
        <begin position="155"/>
        <end position="172"/>
    </location>
</feature>
<dbReference type="PANTHER" id="PTHR43663:SF1">
    <property type="entry name" value="CHROMATE TRANSPORTER"/>
    <property type="match status" value="1"/>
</dbReference>
<dbReference type="PANTHER" id="PTHR43663">
    <property type="entry name" value="CHROMATE TRANSPORT PROTEIN-RELATED"/>
    <property type="match status" value="1"/>
</dbReference>
<evidence type="ECO:0000256" key="4">
    <source>
        <dbReference type="ARBA" id="ARBA00022692"/>
    </source>
</evidence>
<name>A0A1W1XEL2_9CLOT</name>
<feature type="transmembrane region" description="Helical" evidence="7">
    <location>
        <begin position="73"/>
        <end position="94"/>
    </location>
</feature>
<evidence type="ECO:0000313" key="9">
    <source>
        <dbReference type="Proteomes" id="UP000192468"/>
    </source>
</evidence>
<evidence type="ECO:0000256" key="6">
    <source>
        <dbReference type="ARBA" id="ARBA00023136"/>
    </source>
</evidence>
<feature type="transmembrane region" description="Helical" evidence="7">
    <location>
        <begin position="131"/>
        <end position="148"/>
    </location>
</feature>
<organism evidence="8 9">
    <name type="scientific">Clostridium acidisoli DSM 12555</name>
    <dbReference type="NCBI Taxonomy" id="1121291"/>
    <lineage>
        <taxon>Bacteria</taxon>
        <taxon>Bacillati</taxon>
        <taxon>Bacillota</taxon>
        <taxon>Clostridia</taxon>
        <taxon>Eubacteriales</taxon>
        <taxon>Clostridiaceae</taxon>
        <taxon>Clostridium</taxon>
    </lineage>
</organism>
<comment type="subcellular location">
    <subcellularLocation>
        <location evidence="1">Cell membrane</location>
        <topology evidence="1">Multi-pass membrane protein</topology>
    </subcellularLocation>
</comment>
<dbReference type="EMBL" id="FWXH01000003">
    <property type="protein sequence ID" value="SMC22282.1"/>
    <property type="molecule type" value="Genomic_DNA"/>
</dbReference>
<keyword evidence="5 7" id="KW-1133">Transmembrane helix</keyword>
<dbReference type="GO" id="GO:0005886">
    <property type="term" value="C:plasma membrane"/>
    <property type="evidence" value="ECO:0007669"/>
    <property type="project" value="UniProtKB-SubCell"/>
</dbReference>
<evidence type="ECO:0000256" key="5">
    <source>
        <dbReference type="ARBA" id="ARBA00022989"/>
    </source>
</evidence>
<protein>
    <submittedName>
        <fullName evidence="8">Chromate transporter</fullName>
    </submittedName>
</protein>
<evidence type="ECO:0000256" key="1">
    <source>
        <dbReference type="ARBA" id="ARBA00004651"/>
    </source>
</evidence>
<evidence type="ECO:0000256" key="7">
    <source>
        <dbReference type="SAM" id="Phobius"/>
    </source>
</evidence>
<comment type="similarity">
    <text evidence="2">Belongs to the chromate ion transporter (CHR) (TC 2.A.51) family.</text>
</comment>
<evidence type="ECO:0000313" key="8">
    <source>
        <dbReference type="EMBL" id="SMC22282.1"/>
    </source>
</evidence>
<accession>A0A1W1XEL2</accession>
<dbReference type="AlphaFoldDB" id="A0A1W1XEL2"/>
<keyword evidence="9" id="KW-1185">Reference proteome</keyword>
<keyword evidence="3" id="KW-1003">Cell membrane</keyword>
<dbReference type="OrthoDB" id="9788907at2"/>
<proteinExistence type="inferred from homology"/>
<dbReference type="STRING" id="1121291.SAMN02745134_01620"/>
<sequence>MYWIVFFWVVLKSILFSTGGFGPLPSLHTDFIHNGWATGKQFTESLSIGQITPGPNGLWIVSLCYLVAGLKGALLSCIALLLPPLLILIVQRCYTRIANHPATQGLLDGVVLVIASFSVIVLATMFRSNGINIVMIVIALASTLLAISRRVSTNVILIFAALIGVILNRLGVLI</sequence>
<dbReference type="RefSeq" id="WP_084115085.1">
    <property type="nucleotide sequence ID" value="NZ_FWXH01000003.1"/>
</dbReference>
<reference evidence="8 9" key="1">
    <citation type="submission" date="2017-04" db="EMBL/GenBank/DDBJ databases">
        <authorList>
            <person name="Afonso C.L."/>
            <person name="Miller P.J."/>
            <person name="Scott M.A."/>
            <person name="Spackman E."/>
            <person name="Goraichik I."/>
            <person name="Dimitrov K.M."/>
            <person name="Suarez D.L."/>
            <person name="Swayne D.E."/>
        </authorList>
    </citation>
    <scope>NUCLEOTIDE SEQUENCE [LARGE SCALE GENOMIC DNA]</scope>
    <source>
        <strain evidence="8 9">DSM 12555</strain>
    </source>
</reference>
<evidence type="ECO:0000256" key="3">
    <source>
        <dbReference type="ARBA" id="ARBA00022475"/>
    </source>
</evidence>
<keyword evidence="4 7" id="KW-0812">Transmembrane</keyword>
<dbReference type="Pfam" id="PF02417">
    <property type="entry name" value="Chromate_transp"/>
    <property type="match status" value="1"/>
</dbReference>
<dbReference type="InterPro" id="IPR003370">
    <property type="entry name" value="Chromate_transpt"/>
</dbReference>
<gene>
    <name evidence="8" type="ORF">SAMN02745134_01620</name>
</gene>